<proteinExistence type="predicted"/>
<gene>
    <name evidence="2" type="ORF">GPM918_LOCUS19592</name>
    <name evidence="3" type="ORF">SRO942_LOCUS19589</name>
</gene>
<feature type="region of interest" description="Disordered" evidence="1">
    <location>
        <begin position="652"/>
        <end position="681"/>
    </location>
</feature>
<dbReference type="Proteomes" id="UP000681722">
    <property type="component" value="Unassembled WGS sequence"/>
</dbReference>
<feature type="compositionally biased region" description="Polar residues" evidence="1">
    <location>
        <begin position="626"/>
        <end position="637"/>
    </location>
</feature>
<dbReference type="EMBL" id="CAJOBC010005984">
    <property type="protein sequence ID" value="CAF3882611.1"/>
    <property type="molecule type" value="Genomic_DNA"/>
</dbReference>
<feature type="compositionally biased region" description="Polar residues" evidence="1">
    <location>
        <begin position="89"/>
        <end position="104"/>
    </location>
</feature>
<name>A0A814QGB1_9BILA</name>
<accession>A0A814QGB1</accession>
<evidence type="ECO:0000256" key="1">
    <source>
        <dbReference type="SAM" id="MobiDB-lite"/>
    </source>
</evidence>
<feature type="compositionally biased region" description="Low complexity" evidence="1">
    <location>
        <begin position="50"/>
        <end position="61"/>
    </location>
</feature>
<evidence type="ECO:0000313" key="2">
    <source>
        <dbReference type="EMBL" id="CAF1118946.1"/>
    </source>
</evidence>
<dbReference type="Proteomes" id="UP000663829">
    <property type="component" value="Unassembled WGS sequence"/>
</dbReference>
<keyword evidence="4" id="KW-1185">Reference proteome</keyword>
<dbReference type="OrthoDB" id="10204549at2759"/>
<dbReference type="AlphaFoldDB" id="A0A814QGB1"/>
<comment type="caution">
    <text evidence="2">The sequence shown here is derived from an EMBL/GenBank/DDBJ whole genome shotgun (WGS) entry which is preliminary data.</text>
</comment>
<protein>
    <submittedName>
        <fullName evidence="2">Uncharacterized protein</fullName>
    </submittedName>
</protein>
<feature type="compositionally biased region" description="Polar residues" evidence="1">
    <location>
        <begin position="652"/>
        <end position="673"/>
    </location>
</feature>
<organism evidence="2 4">
    <name type="scientific">Didymodactylos carnosus</name>
    <dbReference type="NCBI Taxonomy" id="1234261"/>
    <lineage>
        <taxon>Eukaryota</taxon>
        <taxon>Metazoa</taxon>
        <taxon>Spiralia</taxon>
        <taxon>Gnathifera</taxon>
        <taxon>Rotifera</taxon>
        <taxon>Eurotatoria</taxon>
        <taxon>Bdelloidea</taxon>
        <taxon>Philodinida</taxon>
        <taxon>Philodinidae</taxon>
        <taxon>Didymodactylos</taxon>
    </lineage>
</organism>
<feature type="region of interest" description="Disordered" evidence="1">
    <location>
        <begin position="1"/>
        <end position="173"/>
    </location>
</feature>
<evidence type="ECO:0000313" key="4">
    <source>
        <dbReference type="Proteomes" id="UP000663829"/>
    </source>
</evidence>
<sequence>MSKQNYYHHNSSSSSSYFSTNQRHYNHNNNNQSRSITPTADWERPDSRRLSPLLPPVASSSQVRRRDESRPYAHTTSSEELQDHRSRQSQHNTGMQRQSSSSRSHLWPPVASCSSVQRREDDRRHTNNNQSSSSRDYRTHHNRNQTRQPIRDPQKHLLERRPENCPDGLTDSQRTSWLKTGKQALENQQLSAVTPAFEYDSKHYGSPISIDYLTEDKTLTELISKFKSIREYMIDTESDSNIGQPNCHRKQPNKPAIIQIQAIESEETSTVIIIEAQFLPDPSSGKFKSIKQLCDTIFSPSNTLIASWSLQKAIKTIFNRAIDKELQNNFWSCGLDPKLKTYETDYDKETRQLMTRYAINDVFAPTCLYFLLEKKHCLFESPTSQFTSALKSSSSPSTLQSIIVKPSEDTTPSSTSTVHMKQNILVYADSHGKDIAKYQPSPASCNYELSVDWLSGRRWLDTYTPYLSAIDTIVTPATVSRLSAISSLILIIATNYVRNIPYHQAILQVHNFITIVQQKFPHITSMAIYYVNNLNANIINYNKELKKLTETLTIHLIETLITTDDLFDELHIDNTKQHIFFNPIFQYCASVNPSYKITEQSQLQQHETHHQPQSEVSDVNDANDKPTASTTPNNNVTILASTSSSSVINNQQELQQQKVKTKSTRTASQNNARNKIRHSRL</sequence>
<dbReference type="EMBL" id="CAJNOQ010005984">
    <property type="protein sequence ID" value="CAF1118946.1"/>
    <property type="molecule type" value="Genomic_DNA"/>
</dbReference>
<reference evidence="2" key="1">
    <citation type="submission" date="2021-02" db="EMBL/GenBank/DDBJ databases">
        <authorList>
            <person name="Nowell W R."/>
        </authorList>
    </citation>
    <scope>NUCLEOTIDE SEQUENCE</scope>
</reference>
<feature type="region of interest" description="Disordered" evidence="1">
    <location>
        <begin position="599"/>
        <end position="637"/>
    </location>
</feature>
<evidence type="ECO:0000313" key="3">
    <source>
        <dbReference type="EMBL" id="CAF3882611.1"/>
    </source>
</evidence>
<feature type="compositionally biased region" description="Low complexity" evidence="1">
    <location>
        <begin position="1"/>
        <end position="35"/>
    </location>
</feature>
<feature type="compositionally biased region" description="Basic and acidic residues" evidence="1">
    <location>
        <begin position="149"/>
        <end position="164"/>
    </location>
</feature>